<evidence type="ECO:0000259" key="1">
    <source>
        <dbReference type="Pfam" id="PF01965"/>
    </source>
</evidence>
<dbReference type="PANTHER" id="PTHR43130:SF14">
    <property type="entry name" value="DJ-1_PFPI DOMAIN-CONTAINING PROTEIN"/>
    <property type="match status" value="1"/>
</dbReference>
<dbReference type="Gene3D" id="3.40.50.880">
    <property type="match status" value="1"/>
</dbReference>
<evidence type="ECO:0000313" key="3">
    <source>
        <dbReference type="Proteomes" id="UP001253595"/>
    </source>
</evidence>
<proteinExistence type="predicted"/>
<feature type="domain" description="DJ-1/PfpI" evidence="1">
    <location>
        <begin position="5"/>
        <end position="178"/>
    </location>
</feature>
<name>A0ABU1UV16_9GAMM</name>
<organism evidence="2 3">
    <name type="scientific">Cellvibrio fibrivorans</name>
    <dbReference type="NCBI Taxonomy" id="126350"/>
    <lineage>
        <taxon>Bacteria</taxon>
        <taxon>Pseudomonadati</taxon>
        <taxon>Pseudomonadota</taxon>
        <taxon>Gammaproteobacteria</taxon>
        <taxon>Cellvibrionales</taxon>
        <taxon>Cellvibrionaceae</taxon>
        <taxon>Cellvibrio</taxon>
    </lineage>
</organism>
<dbReference type="CDD" id="cd03139">
    <property type="entry name" value="GATase1_PfpI_2"/>
    <property type="match status" value="1"/>
</dbReference>
<accession>A0ABU1UV16</accession>
<dbReference type="SUPFAM" id="SSF52317">
    <property type="entry name" value="Class I glutamine amidotransferase-like"/>
    <property type="match status" value="1"/>
</dbReference>
<comment type="caution">
    <text evidence="2">The sequence shown here is derived from an EMBL/GenBank/DDBJ whole genome shotgun (WGS) entry which is preliminary data.</text>
</comment>
<sequence length="207" mass="22582">MNYNVGIFLFPEIEVLDFAGPYEVFTTATRVAARENIVDPPVFNVYAIAEKPDPVRARAGLKFVPDFHFNSHPSLDLLIIPGGVVTAELEKPQVHDWINRAASCTQVTASVCTGAFLLAKAGLLTTHKATTHWEDQDDLKNAFPSLDVISNVRWVDEGSVVTSAGISAGIDMSLHLVSRIAGLSLAERTARQMEFDWTRDGVVASSK</sequence>
<dbReference type="Pfam" id="PF01965">
    <property type="entry name" value="DJ-1_PfpI"/>
    <property type="match status" value="1"/>
</dbReference>
<dbReference type="InterPro" id="IPR029062">
    <property type="entry name" value="Class_I_gatase-like"/>
</dbReference>
<keyword evidence="3" id="KW-1185">Reference proteome</keyword>
<dbReference type="InterPro" id="IPR052158">
    <property type="entry name" value="INH-QAR"/>
</dbReference>
<dbReference type="EMBL" id="JAVDVX010000002">
    <property type="protein sequence ID" value="MDR7089040.1"/>
    <property type="molecule type" value="Genomic_DNA"/>
</dbReference>
<dbReference type="PANTHER" id="PTHR43130">
    <property type="entry name" value="ARAC-FAMILY TRANSCRIPTIONAL REGULATOR"/>
    <property type="match status" value="1"/>
</dbReference>
<protein>
    <submittedName>
        <fullName evidence="2">Transcriptional regulator GlxA family with amidase domain</fullName>
    </submittedName>
</protein>
<dbReference type="InterPro" id="IPR002818">
    <property type="entry name" value="DJ-1/PfpI"/>
</dbReference>
<reference evidence="2 3" key="1">
    <citation type="submission" date="2023-07" db="EMBL/GenBank/DDBJ databases">
        <title>Sorghum-associated microbial communities from plants grown in Nebraska, USA.</title>
        <authorList>
            <person name="Schachtman D."/>
        </authorList>
    </citation>
    <scope>NUCLEOTIDE SEQUENCE [LARGE SCALE GENOMIC DNA]</scope>
    <source>
        <strain evidence="2 3">BE190</strain>
    </source>
</reference>
<evidence type="ECO:0000313" key="2">
    <source>
        <dbReference type="EMBL" id="MDR7089040.1"/>
    </source>
</evidence>
<gene>
    <name evidence="2" type="ORF">J2X05_001046</name>
</gene>
<dbReference type="Proteomes" id="UP001253595">
    <property type="component" value="Unassembled WGS sequence"/>
</dbReference>
<dbReference type="RefSeq" id="WP_310069596.1">
    <property type="nucleotide sequence ID" value="NZ_JAVDVX010000002.1"/>
</dbReference>